<gene>
    <name evidence="2" type="ORF">CCAP1982_LOCUS9391</name>
</gene>
<protein>
    <submittedName>
        <fullName evidence="2">(Mediterranean fruit fly) hypothetical protein</fullName>
    </submittedName>
</protein>
<dbReference type="Proteomes" id="UP000606786">
    <property type="component" value="Unassembled WGS sequence"/>
</dbReference>
<comment type="caution">
    <text evidence="2">The sequence shown here is derived from an EMBL/GenBank/DDBJ whole genome shotgun (WGS) entry which is preliminary data.</text>
</comment>
<evidence type="ECO:0000256" key="1">
    <source>
        <dbReference type="SAM" id="MobiDB-lite"/>
    </source>
</evidence>
<name>A0A811UT25_CERCA</name>
<reference evidence="2" key="1">
    <citation type="submission" date="2020-11" db="EMBL/GenBank/DDBJ databases">
        <authorList>
            <person name="Whitehead M."/>
        </authorList>
    </citation>
    <scope>NUCLEOTIDE SEQUENCE</scope>
    <source>
        <strain evidence="2">EGII</strain>
    </source>
</reference>
<dbReference type="AlphaFoldDB" id="A0A811UT25"/>
<feature type="compositionally biased region" description="Polar residues" evidence="1">
    <location>
        <begin position="111"/>
        <end position="126"/>
    </location>
</feature>
<evidence type="ECO:0000313" key="2">
    <source>
        <dbReference type="EMBL" id="CAD7000916.1"/>
    </source>
</evidence>
<keyword evidence="3" id="KW-1185">Reference proteome</keyword>
<feature type="region of interest" description="Disordered" evidence="1">
    <location>
        <begin position="107"/>
        <end position="126"/>
    </location>
</feature>
<organism evidence="2 3">
    <name type="scientific">Ceratitis capitata</name>
    <name type="common">Mediterranean fruit fly</name>
    <name type="synonym">Tephritis capitata</name>
    <dbReference type="NCBI Taxonomy" id="7213"/>
    <lineage>
        <taxon>Eukaryota</taxon>
        <taxon>Metazoa</taxon>
        <taxon>Ecdysozoa</taxon>
        <taxon>Arthropoda</taxon>
        <taxon>Hexapoda</taxon>
        <taxon>Insecta</taxon>
        <taxon>Pterygota</taxon>
        <taxon>Neoptera</taxon>
        <taxon>Endopterygota</taxon>
        <taxon>Diptera</taxon>
        <taxon>Brachycera</taxon>
        <taxon>Muscomorpha</taxon>
        <taxon>Tephritoidea</taxon>
        <taxon>Tephritidae</taxon>
        <taxon>Ceratitis</taxon>
        <taxon>Ceratitis</taxon>
    </lineage>
</organism>
<dbReference type="EMBL" id="CAJHJT010000023">
    <property type="protein sequence ID" value="CAD7000916.1"/>
    <property type="molecule type" value="Genomic_DNA"/>
</dbReference>
<evidence type="ECO:0000313" key="3">
    <source>
        <dbReference type="Proteomes" id="UP000606786"/>
    </source>
</evidence>
<sequence length="148" mass="17065">MYSTYSSVKKTKYYCSIQFERLVKELEAKLDLTRGAPVFGADRISFDGHWRKVADKWSANIPPQINVDEWKKSDEMKYSRKPVKIERHRRPSIPLLALTEIKKSIDPNGGKSLTNRNTVVPSTPIINTPSRPFLQNRTKRSFQDAIAK</sequence>
<proteinExistence type="predicted"/>
<accession>A0A811UT25</accession>